<dbReference type="GO" id="GO:0046872">
    <property type="term" value="F:metal ion binding"/>
    <property type="evidence" value="ECO:0007669"/>
    <property type="project" value="UniProtKB-KW"/>
</dbReference>
<name>A0A3B0RYC7_9ZZZZ</name>
<evidence type="ECO:0000256" key="4">
    <source>
        <dbReference type="ARBA" id="ARBA00023014"/>
    </source>
</evidence>
<accession>A0A3B0RYC7</accession>
<sequence>MAKRLILCDCLGTQAIDSALIEKQCGLACSRVHSALCTTGIKDAAKEIEQGGAIIACLQERELFEELADELEVEAPNFIDIRDRAGWTDAGANAAPKMAALINDAQMETPGFKMIDVVSEGRCLILGDAALAPEAAEQLAEALSVTVLLETPPEDLLDRRFDVIAGRLKQASGTMGAFALTIDALQQLNPGGRGAFGLSDPRDGGQSECDLILDLSGGTALFGDHGRDGYLRADPRDPPAVARAIFDAAQLVGSFERPLYLKLQDHLCAHSKAGITGCTNCIDHCSTGAISPDGDHVSVDPMICDGCGDCVALCPSGAIEFEAPPTAHLFKRIQGFAETYLNAGGAEPKLLVCDRHGSEMISLAARFDRGLPADVIPLELESVVVFGHAEMLAALACGFTHVDILRKPKADMTTLTRESALANAIAGEAQVRLLQPDTPDDLCDVLYAPRGAVAGVTPILPQGSRRQVARLAAKALRGNDTVIDLPEAAPYGRVEINTDACTLCLSCVSLCPSGALGDNPELPQLRFQEDACLQCGLCTRVCPEKALTLVPQLDLTDQALAQEVIHEEEPFACIECGALFGVKSTVEKITEKLAGKHEMFASGDAAKLIQMCDDCRVKTQYHSDDLPMRGADRPKVVTTEDYFSKRRDH</sequence>
<keyword evidence="1" id="KW-0004">4Fe-4S</keyword>
<feature type="domain" description="4Fe-4S ferredoxin-type" evidence="5">
    <location>
        <begin position="523"/>
        <end position="552"/>
    </location>
</feature>
<feature type="domain" description="4Fe-4S ferredoxin-type" evidence="5">
    <location>
        <begin position="492"/>
        <end position="521"/>
    </location>
</feature>
<evidence type="ECO:0000256" key="3">
    <source>
        <dbReference type="ARBA" id="ARBA00023004"/>
    </source>
</evidence>
<evidence type="ECO:0000256" key="1">
    <source>
        <dbReference type="ARBA" id="ARBA00022485"/>
    </source>
</evidence>
<dbReference type="InterPro" id="IPR017896">
    <property type="entry name" value="4Fe4S_Fe-S-bd"/>
</dbReference>
<evidence type="ECO:0000259" key="5">
    <source>
        <dbReference type="PROSITE" id="PS51379"/>
    </source>
</evidence>
<evidence type="ECO:0000313" key="6">
    <source>
        <dbReference type="EMBL" id="VAV97387.1"/>
    </source>
</evidence>
<dbReference type="SUPFAM" id="SSF54862">
    <property type="entry name" value="4Fe-4S ferredoxins"/>
    <property type="match status" value="1"/>
</dbReference>
<organism evidence="6">
    <name type="scientific">hydrothermal vent metagenome</name>
    <dbReference type="NCBI Taxonomy" id="652676"/>
    <lineage>
        <taxon>unclassified sequences</taxon>
        <taxon>metagenomes</taxon>
        <taxon>ecological metagenomes</taxon>
    </lineage>
</organism>
<keyword evidence="4" id="KW-0411">Iron-sulfur</keyword>
<protein>
    <submittedName>
        <fullName evidence="6">Iron-sulfur cluster-binding protein</fullName>
    </submittedName>
</protein>
<keyword evidence="2" id="KW-0479">Metal-binding</keyword>
<dbReference type="InterPro" id="IPR017900">
    <property type="entry name" value="4Fe4S_Fe_S_CS"/>
</dbReference>
<dbReference type="Gene3D" id="3.30.70.20">
    <property type="match status" value="2"/>
</dbReference>
<dbReference type="AlphaFoldDB" id="A0A3B0RYC7"/>
<dbReference type="PANTHER" id="PTHR43687:SF4">
    <property type="entry name" value="BLR5484 PROTEIN"/>
    <property type="match status" value="1"/>
</dbReference>
<dbReference type="InterPro" id="IPR050572">
    <property type="entry name" value="Fe-S_Ferredoxin"/>
</dbReference>
<proteinExistence type="predicted"/>
<dbReference type="GO" id="GO:0051539">
    <property type="term" value="F:4 iron, 4 sulfur cluster binding"/>
    <property type="evidence" value="ECO:0007669"/>
    <property type="project" value="UniProtKB-KW"/>
</dbReference>
<reference evidence="6" key="1">
    <citation type="submission" date="2018-06" db="EMBL/GenBank/DDBJ databases">
        <authorList>
            <person name="Zhirakovskaya E."/>
        </authorList>
    </citation>
    <scope>NUCLEOTIDE SEQUENCE</scope>
</reference>
<dbReference type="EMBL" id="UOEG01000162">
    <property type="protein sequence ID" value="VAV97387.1"/>
    <property type="molecule type" value="Genomic_DNA"/>
</dbReference>
<dbReference type="PANTHER" id="PTHR43687">
    <property type="entry name" value="ADENYLYLSULFATE REDUCTASE, BETA SUBUNIT"/>
    <property type="match status" value="1"/>
</dbReference>
<dbReference type="Pfam" id="PF13187">
    <property type="entry name" value="Fer4_9"/>
    <property type="match status" value="1"/>
</dbReference>
<dbReference type="PROSITE" id="PS51379">
    <property type="entry name" value="4FE4S_FER_2"/>
    <property type="match status" value="3"/>
</dbReference>
<dbReference type="Pfam" id="PF12838">
    <property type="entry name" value="Fer4_7"/>
    <property type="match status" value="1"/>
</dbReference>
<feature type="domain" description="4Fe-4S ferredoxin-type" evidence="5">
    <location>
        <begin position="295"/>
        <end position="324"/>
    </location>
</feature>
<dbReference type="PROSITE" id="PS00198">
    <property type="entry name" value="4FE4S_FER_1"/>
    <property type="match status" value="3"/>
</dbReference>
<gene>
    <name evidence="6" type="ORF">MNBD_ALPHA07-2230</name>
</gene>
<keyword evidence="3" id="KW-0408">Iron</keyword>
<evidence type="ECO:0000256" key="2">
    <source>
        <dbReference type="ARBA" id="ARBA00022723"/>
    </source>
</evidence>